<feature type="compositionally biased region" description="Acidic residues" evidence="7">
    <location>
        <begin position="300"/>
        <end position="312"/>
    </location>
</feature>
<dbReference type="EMBL" id="KK101610">
    <property type="protein sequence ID" value="KIZ00255.1"/>
    <property type="molecule type" value="Genomic_DNA"/>
</dbReference>
<evidence type="ECO:0000256" key="1">
    <source>
        <dbReference type="ARBA" id="ARBA00007207"/>
    </source>
</evidence>
<feature type="compositionally biased region" description="Low complexity" evidence="7">
    <location>
        <begin position="357"/>
        <end position="373"/>
    </location>
</feature>
<evidence type="ECO:0000256" key="5">
    <source>
        <dbReference type="ARBA" id="ARBA00022695"/>
    </source>
</evidence>
<feature type="compositionally biased region" description="Acidic residues" evidence="7">
    <location>
        <begin position="326"/>
        <end position="341"/>
    </location>
</feature>
<dbReference type="FunFam" id="4.10.860.120:FF:000006">
    <property type="entry name" value="DNA-directed RNA polymerase subunit"/>
    <property type="match status" value="1"/>
</dbReference>
<dbReference type="GO" id="GO:0003899">
    <property type="term" value="F:DNA-directed RNA polymerase activity"/>
    <property type="evidence" value="ECO:0007669"/>
    <property type="project" value="UniProtKB-EC"/>
</dbReference>
<evidence type="ECO:0000259" key="8">
    <source>
        <dbReference type="Pfam" id="PF04997"/>
    </source>
</evidence>
<dbReference type="GO" id="GO:0006351">
    <property type="term" value="P:DNA-templated transcription"/>
    <property type="evidence" value="ECO:0007669"/>
    <property type="project" value="InterPro"/>
</dbReference>
<dbReference type="SUPFAM" id="SSF64484">
    <property type="entry name" value="beta and beta-prime subunits of DNA dependent RNA-polymerase"/>
    <property type="match status" value="1"/>
</dbReference>
<evidence type="ECO:0000313" key="9">
    <source>
        <dbReference type="EMBL" id="KIZ00255.1"/>
    </source>
</evidence>
<evidence type="ECO:0000256" key="3">
    <source>
        <dbReference type="ARBA" id="ARBA00022478"/>
    </source>
</evidence>
<dbReference type="GO" id="GO:0005736">
    <property type="term" value="C:RNA polymerase I complex"/>
    <property type="evidence" value="ECO:0007669"/>
    <property type="project" value="TreeGrafter"/>
</dbReference>
<dbReference type="InterPro" id="IPR007080">
    <property type="entry name" value="RNA_pol_Rpb1_1"/>
</dbReference>
<evidence type="ECO:0000256" key="4">
    <source>
        <dbReference type="ARBA" id="ARBA00022679"/>
    </source>
</evidence>
<feature type="domain" description="RNA polymerase Rpb1" evidence="8">
    <location>
        <begin position="12"/>
        <end position="119"/>
    </location>
</feature>
<proteinExistence type="inferred from homology"/>
<reference evidence="9 10" key="1">
    <citation type="journal article" date="2013" name="BMC Genomics">
        <title>Reconstruction of the lipid metabolism for the microalga Monoraphidium neglectum from its genome sequence reveals characteristics suitable for biofuel production.</title>
        <authorList>
            <person name="Bogen C."/>
            <person name="Al-Dilaimi A."/>
            <person name="Albersmeier A."/>
            <person name="Wichmann J."/>
            <person name="Grundmann M."/>
            <person name="Rupp O."/>
            <person name="Lauersen K.J."/>
            <person name="Blifernez-Klassen O."/>
            <person name="Kalinowski J."/>
            <person name="Goesmann A."/>
            <person name="Mussgnug J.H."/>
            <person name="Kruse O."/>
        </authorList>
    </citation>
    <scope>NUCLEOTIDE SEQUENCE [LARGE SCALE GENOMIC DNA]</scope>
    <source>
        <strain evidence="9 10">SAG 48.87</strain>
    </source>
</reference>
<dbReference type="KEGG" id="mng:MNEG_7710"/>
<evidence type="ECO:0000256" key="2">
    <source>
        <dbReference type="ARBA" id="ARBA00012418"/>
    </source>
</evidence>
<evidence type="ECO:0000256" key="6">
    <source>
        <dbReference type="ARBA" id="ARBA00023163"/>
    </source>
</evidence>
<keyword evidence="6" id="KW-0804">Transcription</keyword>
<evidence type="ECO:0000256" key="7">
    <source>
        <dbReference type="SAM" id="MobiDB-lite"/>
    </source>
</evidence>
<dbReference type="PANTHER" id="PTHR19376">
    <property type="entry name" value="DNA-DIRECTED RNA POLYMERASE"/>
    <property type="match status" value="1"/>
</dbReference>
<keyword evidence="3 9" id="KW-0240">DNA-directed RNA polymerase</keyword>
<keyword evidence="10" id="KW-1185">Reference proteome</keyword>
<name>A0A0D2MAF2_9CHLO</name>
<dbReference type="AlphaFoldDB" id="A0A0D2MAF2"/>
<accession>A0A0D2MAF2</accession>
<gene>
    <name evidence="9" type="ORF">MNEG_7710</name>
</gene>
<keyword evidence="5 9" id="KW-0548">Nucleotidyltransferase</keyword>
<dbReference type="InterPro" id="IPR044893">
    <property type="entry name" value="RNA_pol_Rpb1_clamp_domain"/>
</dbReference>
<sequence>MSAAPRKEVTTREVVAVRFGMLTDDEVRKLSVKRLTSPITYDSLMNVVPDGLYDPALGPVDNLARCTTCGLNSQQCPGHFGHVELPVPVYNPLVFTSLYKLIRHTCFNCHNFKLGRPEAAHYLARFECLARGDLAGAADVRGGRASKAVRDATESILASLEEGEGLLQEDEVARAKRLAKQAAEEAAAHKRPPKQPLTCHIQEATRDAVAEFFARMPAVKCANCNAVNPSVKRQGATKLFREYSRKALVQNLMRGADMGDASLGKLLNDSSAMAAASAEAGAAASRKAARRGTEEGGGSDSEEEDKEGLEEGEDKKAGSVKGSGGSDDDDGSDDEEEGGEEEGTKKKGGAAGGGAGKADAAAGAKHSAGAARM</sequence>
<dbReference type="GO" id="GO:0003677">
    <property type="term" value="F:DNA binding"/>
    <property type="evidence" value="ECO:0007669"/>
    <property type="project" value="InterPro"/>
</dbReference>
<dbReference type="RefSeq" id="XP_013899274.1">
    <property type="nucleotide sequence ID" value="XM_014043820.1"/>
</dbReference>
<dbReference type="Proteomes" id="UP000054498">
    <property type="component" value="Unassembled WGS sequence"/>
</dbReference>
<dbReference type="GeneID" id="25740586"/>
<comment type="similarity">
    <text evidence="1">Belongs to the RNA polymerase beta' chain family. RpoC1 subfamily.</text>
</comment>
<dbReference type="Gene3D" id="4.10.860.120">
    <property type="entry name" value="RNA polymerase II, clamp domain"/>
    <property type="match status" value="1"/>
</dbReference>
<dbReference type="InterPro" id="IPR045867">
    <property type="entry name" value="DNA-dir_RpoC_beta_prime"/>
</dbReference>
<protein>
    <recommendedName>
        <fullName evidence="2">DNA-directed RNA polymerase</fullName>
        <ecNumber evidence="2">2.7.7.6</ecNumber>
    </recommendedName>
</protein>
<dbReference type="Pfam" id="PF04997">
    <property type="entry name" value="RNA_pol_Rpb1_1"/>
    <property type="match status" value="1"/>
</dbReference>
<feature type="region of interest" description="Disordered" evidence="7">
    <location>
        <begin position="285"/>
        <end position="373"/>
    </location>
</feature>
<dbReference type="EC" id="2.7.7.6" evidence="2"/>
<organism evidence="9 10">
    <name type="scientific">Monoraphidium neglectum</name>
    <dbReference type="NCBI Taxonomy" id="145388"/>
    <lineage>
        <taxon>Eukaryota</taxon>
        <taxon>Viridiplantae</taxon>
        <taxon>Chlorophyta</taxon>
        <taxon>core chlorophytes</taxon>
        <taxon>Chlorophyceae</taxon>
        <taxon>CS clade</taxon>
        <taxon>Sphaeropleales</taxon>
        <taxon>Selenastraceae</taxon>
        <taxon>Monoraphidium</taxon>
    </lineage>
</organism>
<keyword evidence="4 9" id="KW-0808">Transferase</keyword>
<dbReference type="OrthoDB" id="270392at2759"/>
<dbReference type="PANTHER" id="PTHR19376:SF11">
    <property type="entry name" value="DNA-DIRECTED RNA POLYMERASE I SUBUNIT RPA1"/>
    <property type="match status" value="1"/>
</dbReference>
<dbReference type="STRING" id="145388.A0A0D2MAF2"/>
<evidence type="ECO:0000313" key="10">
    <source>
        <dbReference type="Proteomes" id="UP000054498"/>
    </source>
</evidence>